<dbReference type="RefSeq" id="XP_007515364.1">
    <property type="nucleotide sequence ID" value="XM_007515302.1"/>
</dbReference>
<dbReference type="STRING" id="41875.K8EY99"/>
<dbReference type="InterPro" id="IPR024371">
    <property type="entry name" value="AcetylCoA_trans_1-like"/>
</dbReference>
<evidence type="ECO:0000256" key="4">
    <source>
        <dbReference type="ARBA" id="ARBA00023136"/>
    </source>
</evidence>
<dbReference type="eggNOG" id="KOG3574">
    <property type="taxonomic scope" value="Eukaryota"/>
</dbReference>
<organism evidence="7 8">
    <name type="scientific">Bathycoccus prasinos</name>
    <dbReference type="NCBI Taxonomy" id="41875"/>
    <lineage>
        <taxon>Eukaryota</taxon>
        <taxon>Viridiplantae</taxon>
        <taxon>Chlorophyta</taxon>
        <taxon>Mamiellophyceae</taxon>
        <taxon>Mamiellales</taxon>
        <taxon>Bathycoccaceae</taxon>
        <taxon>Bathycoccus</taxon>
    </lineage>
</organism>
<dbReference type="SUPFAM" id="SSF103473">
    <property type="entry name" value="MFS general substrate transporter"/>
    <property type="match status" value="1"/>
</dbReference>
<keyword evidence="8" id="KW-1185">Reference proteome</keyword>
<feature type="transmembrane region" description="Helical" evidence="6">
    <location>
        <begin position="309"/>
        <end position="333"/>
    </location>
</feature>
<evidence type="ECO:0000313" key="7">
    <source>
        <dbReference type="EMBL" id="CCO14243.1"/>
    </source>
</evidence>
<dbReference type="InterPro" id="IPR036259">
    <property type="entry name" value="MFS_trans_sf"/>
</dbReference>
<gene>
    <name evidence="7" type="ORF">Bathy01g01520</name>
</gene>
<feature type="transmembrane region" description="Helical" evidence="6">
    <location>
        <begin position="228"/>
        <end position="245"/>
    </location>
</feature>
<reference evidence="7 8" key="1">
    <citation type="submission" date="2011-10" db="EMBL/GenBank/DDBJ databases">
        <authorList>
            <person name="Genoscope - CEA"/>
        </authorList>
    </citation>
    <scope>NUCLEOTIDE SEQUENCE [LARGE SCALE GENOMIC DNA]</scope>
    <source>
        <strain evidence="7 8">RCC 1105</strain>
    </source>
</reference>
<proteinExistence type="predicted"/>
<keyword evidence="4 6" id="KW-0472">Membrane</keyword>
<feature type="transmembrane region" description="Helical" evidence="6">
    <location>
        <begin position="345"/>
        <end position="367"/>
    </location>
</feature>
<dbReference type="GO" id="GO:0008521">
    <property type="term" value="F:acetyl-CoA transmembrane transporter activity"/>
    <property type="evidence" value="ECO:0007669"/>
    <property type="project" value="InterPro"/>
</dbReference>
<feature type="compositionally biased region" description="Low complexity" evidence="5">
    <location>
        <begin position="1"/>
        <end position="19"/>
    </location>
</feature>
<sequence>MSSSAQPLARRQSQRLLLSSEKKAKTKKYDANTTNGRKQTPSKPKREKLDLTGDRLNICLLLLLYTLQGVPMGLSSTVAFSLTEKGASFGDQGVFSLASWPFSLKILWAPMIDALYVKRIGQRRTWLIPLQLLVGGALFVLSGNLEGMIENGAKFGDAKPLAMTFFSIYFLLASQDVAVDGWAITMLKRENVGLASTCNAVGQTFGFFASFTGFLVLNARGYCELKGFVMFWSAMFFLSSLAVFLKREDMGRMEEIVGVKETYRQGIKVMSLRNVQSLALILLTRHVAFSPAESLTQLKLLEKGVPKTFLASMNAVIAPLNIMMPMISAKWTAGAKPLRVVLNTFVYRGIACAFASVVVVAWTKVLASDGAQGTAPVNYEKASSNVFFSGLVLAWMCVSSALSTVQFVGVMSFFSKVSDESIGGTYMTLLNTLSNLGSKIAETFVLFFVDFVSEKRCVGASSSSSSITACSTKQERDMCVSAGGKCHLDDGHYHTFVLLSPAVALAWVVWQRKRVQRLSASPLEEWRLSTSSRKDY</sequence>
<dbReference type="PANTHER" id="PTHR12778:SF9">
    <property type="entry name" value="ACETYL-COENZYME A TRANSPORTER 1"/>
    <property type="match status" value="1"/>
</dbReference>
<dbReference type="Proteomes" id="UP000198341">
    <property type="component" value="Chromosome 1"/>
</dbReference>
<dbReference type="OrthoDB" id="6415790at2759"/>
<evidence type="ECO:0000313" key="8">
    <source>
        <dbReference type="Proteomes" id="UP000198341"/>
    </source>
</evidence>
<protein>
    <submittedName>
        <fullName evidence="7">Unnamed protein product</fullName>
    </submittedName>
</protein>
<evidence type="ECO:0000256" key="5">
    <source>
        <dbReference type="SAM" id="MobiDB-lite"/>
    </source>
</evidence>
<dbReference type="GO" id="GO:0016020">
    <property type="term" value="C:membrane"/>
    <property type="evidence" value="ECO:0007669"/>
    <property type="project" value="UniProtKB-SubCell"/>
</dbReference>
<name>K8EY99_9CHLO</name>
<feature type="region of interest" description="Disordered" evidence="5">
    <location>
        <begin position="1"/>
        <end position="47"/>
    </location>
</feature>
<evidence type="ECO:0000256" key="3">
    <source>
        <dbReference type="ARBA" id="ARBA00022989"/>
    </source>
</evidence>
<keyword evidence="3 6" id="KW-1133">Transmembrane helix</keyword>
<evidence type="ECO:0000256" key="2">
    <source>
        <dbReference type="ARBA" id="ARBA00022692"/>
    </source>
</evidence>
<feature type="transmembrane region" description="Helical" evidence="6">
    <location>
        <begin position="165"/>
        <end position="185"/>
    </location>
</feature>
<feature type="transmembrane region" description="Helical" evidence="6">
    <location>
        <begin position="126"/>
        <end position="145"/>
    </location>
</feature>
<evidence type="ECO:0000256" key="6">
    <source>
        <dbReference type="SAM" id="Phobius"/>
    </source>
</evidence>
<dbReference type="GeneID" id="19017888"/>
<dbReference type="KEGG" id="bpg:Bathy01g01520"/>
<comment type="subcellular location">
    <subcellularLocation>
        <location evidence="1">Membrane</location>
        <topology evidence="1">Multi-pass membrane protein</topology>
    </subcellularLocation>
</comment>
<feature type="transmembrane region" description="Helical" evidence="6">
    <location>
        <begin position="56"/>
        <end position="74"/>
    </location>
</feature>
<feature type="compositionally biased region" description="Polar residues" evidence="5">
    <location>
        <begin position="31"/>
        <end position="42"/>
    </location>
</feature>
<dbReference type="GO" id="GO:0035348">
    <property type="term" value="P:acetyl-CoA transmembrane transport"/>
    <property type="evidence" value="ECO:0007669"/>
    <property type="project" value="InterPro"/>
</dbReference>
<feature type="transmembrane region" description="Helical" evidence="6">
    <location>
        <begin position="192"/>
        <end position="216"/>
    </location>
</feature>
<dbReference type="PANTHER" id="PTHR12778">
    <property type="entry name" value="SOLUTE CARRIER FAMILY 33 ACETYL-COA TRANSPORTER -RELATED"/>
    <property type="match status" value="1"/>
</dbReference>
<accession>K8EY99</accession>
<dbReference type="Pfam" id="PF13000">
    <property type="entry name" value="Acatn"/>
    <property type="match status" value="2"/>
</dbReference>
<evidence type="ECO:0000256" key="1">
    <source>
        <dbReference type="ARBA" id="ARBA00004141"/>
    </source>
</evidence>
<feature type="compositionally biased region" description="Basic and acidic residues" evidence="5">
    <location>
        <begin position="20"/>
        <end position="30"/>
    </location>
</feature>
<dbReference type="AlphaFoldDB" id="K8EY99"/>
<feature type="transmembrane region" description="Helical" evidence="6">
    <location>
        <begin position="491"/>
        <end position="510"/>
    </location>
</feature>
<keyword evidence="2 6" id="KW-0812">Transmembrane</keyword>
<feature type="transmembrane region" description="Helical" evidence="6">
    <location>
        <begin position="387"/>
        <end position="414"/>
    </location>
</feature>
<dbReference type="InterPro" id="IPR004752">
    <property type="entry name" value="AmpG_permease/AT-1"/>
</dbReference>
<dbReference type="EMBL" id="FO082278">
    <property type="protein sequence ID" value="CCO14243.1"/>
    <property type="molecule type" value="Genomic_DNA"/>
</dbReference>
<feature type="transmembrane region" description="Helical" evidence="6">
    <location>
        <begin position="94"/>
        <end position="117"/>
    </location>
</feature>